<dbReference type="AlphaFoldDB" id="A0A258D7R2"/>
<dbReference type="Proteomes" id="UP000215616">
    <property type="component" value="Unassembled WGS sequence"/>
</dbReference>
<evidence type="ECO:0000313" key="2">
    <source>
        <dbReference type="Proteomes" id="UP000215616"/>
    </source>
</evidence>
<protein>
    <submittedName>
        <fullName evidence="1">Cytoplasmic protein</fullName>
    </submittedName>
</protein>
<sequence>MVETLSAHEARRIALAAQGFGRPRPVQPGKRQLLSTIEALGVVQIDSVNVVSRSHYLPFFSRLGAYDRALLEDLAWGPKPALAEYWAHEASLTPLTTHPLLRWRMQDARDGAGVWKNVAGFLRSHAGFIDQALDAVDHRGPLAASELDLGAKGEGGWWGWSEGKRAMECLFWTGRLTTATRRGAFERVYDLPERVLPTAIHEAPTPERGEACRALLRIAAKAMGVATERDLRDYFRLSVNDAREGVAALAAEGELIPVTVRGWDQPAYLWPQARRPRAIKAAALLSPFDNLIWFRERTERLFDVRVRLEIYTPAHKRTHGYYVLPFLQNEAITARVDLKADRKAGALLVLAAHAEPQANAETARALAEELALMAQWLGLRRVEVRPVGDLSPALGSVVGSQAEDGSTRL</sequence>
<organism evidence="1 2">
    <name type="scientific">Caulobacter vibrioides</name>
    <name type="common">Caulobacter crescentus</name>
    <dbReference type="NCBI Taxonomy" id="155892"/>
    <lineage>
        <taxon>Bacteria</taxon>
        <taxon>Pseudomonadati</taxon>
        <taxon>Pseudomonadota</taxon>
        <taxon>Alphaproteobacteria</taxon>
        <taxon>Caulobacterales</taxon>
        <taxon>Caulobacteraceae</taxon>
        <taxon>Caulobacter</taxon>
    </lineage>
</organism>
<proteinExistence type="predicted"/>
<evidence type="ECO:0000313" key="1">
    <source>
        <dbReference type="EMBL" id="OYX03644.1"/>
    </source>
</evidence>
<dbReference type="InterPro" id="IPR009351">
    <property type="entry name" value="AlkZ-like"/>
</dbReference>
<reference evidence="1 2" key="1">
    <citation type="submission" date="2017-03" db="EMBL/GenBank/DDBJ databases">
        <title>Lifting the veil on microbial sulfur biogeochemistry in mining wastewaters.</title>
        <authorList>
            <person name="Kantor R.S."/>
            <person name="Colenbrander Nelson T."/>
            <person name="Marshall S."/>
            <person name="Bennett D."/>
            <person name="Apte S."/>
            <person name="Camacho D."/>
            <person name="Thomas B.C."/>
            <person name="Warren L.A."/>
            <person name="Banfield J.F."/>
        </authorList>
    </citation>
    <scope>NUCLEOTIDE SEQUENCE [LARGE SCALE GENOMIC DNA]</scope>
    <source>
        <strain evidence="1">32-67-7</strain>
    </source>
</reference>
<dbReference type="EMBL" id="NCDQ01000131">
    <property type="protein sequence ID" value="OYX03644.1"/>
    <property type="molecule type" value="Genomic_DNA"/>
</dbReference>
<accession>A0A258D7R2</accession>
<dbReference type="PANTHER" id="PTHR30528:SF0">
    <property type="entry name" value="CYTOPLASMIC PROTEIN"/>
    <property type="match status" value="1"/>
</dbReference>
<dbReference type="PANTHER" id="PTHR30528">
    <property type="entry name" value="CYTOPLASMIC PROTEIN"/>
    <property type="match status" value="1"/>
</dbReference>
<gene>
    <name evidence="1" type="ORF">B7Z12_09600</name>
</gene>
<name>A0A258D7R2_CAUVI</name>
<dbReference type="Pfam" id="PF06224">
    <property type="entry name" value="AlkZ-like"/>
    <property type="match status" value="1"/>
</dbReference>
<comment type="caution">
    <text evidence="1">The sequence shown here is derived from an EMBL/GenBank/DDBJ whole genome shotgun (WGS) entry which is preliminary data.</text>
</comment>